<dbReference type="InterPro" id="IPR009057">
    <property type="entry name" value="Homeodomain-like_sf"/>
</dbReference>
<accession>O32899</accession>
<protein>
    <recommendedName>
        <fullName evidence="3">HTH tetR-type domain-containing protein</fullName>
    </recommendedName>
</protein>
<reference evidence="4" key="1">
    <citation type="journal article" date="1993" name="Mol. Microbiol.">
        <title>Use of an ordered cosmid library to deduce the genomic organization of Mycobacterium leprae.</title>
        <authorList>
            <person name="Eiglmeier K."/>
            <person name="Honore N."/>
            <person name="Woods S.A."/>
            <person name="Caudron B."/>
            <person name="Cole S.T."/>
        </authorList>
    </citation>
    <scope>NUCLEOTIDE SEQUENCE</scope>
</reference>
<dbReference type="PROSITE" id="PS50977">
    <property type="entry name" value="HTH_TETR_2"/>
    <property type="match status" value="1"/>
</dbReference>
<dbReference type="PRINTS" id="PR00455">
    <property type="entry name" value="HTHTETR"/>
</dbReference>
<dbReference type="Gene3D" id="1.10.10.60">
    <property type="entry name" value="Homeodomain-like"/>
    <property type="match status" value="1"/>
</dbReference>
<reference evidence="4" key="2">
    <citation type="submission" date="1997-08" db="EMBL/GenBank/DDBJ databases">
        <authorList>
            <person name="Hamlin N."/>
            <person name="Churcher C.M."/>
        </authorList>
    </citation>
    <scope>NUCLEOTIDE SEQUENCE</scope>
</reference>
<dbReference type="Pfam" id="PF00440">
    <property type="entry name" value="TetR_N"/>
    <property type="match status" value="1"/>
</dbReference>
<evidence type="ECO:0000256" key="1">
    <source>
        <dbReference type="ARBA" id="ARBA00023125"/>
    </source>
</evidence>
<proteinExistence type="predicted"/>
<evidence type="ECO:0000259" key="3">
    <source>
        <dbReference type="PROSITE" id="PS50977"/>
    </source>
</evidence>
<feature type="domain" description="HTH tetR-type" evidence="3">
    <location>
        <begin position="34"/>
        <end position="80"/>
    </location>
</feature>
<dbReference type="PIR" id="T45327">
    <property type="entry name" value="T45327"/>
</dbReference>
<dbReference type="InterPro" id="IPR001647">
    <property type="entry name" value="HTH_TetR"/>
</dbReference>
<sequence length="80" mass="8732">MRLICGSNATINSVREVDPSDVDKTRGVGCPRDPCIDFAILSATAELLVESGYSNLSLAAVVKRASITKSTLYRRWWSKA</sequence>
<dbReference type="SUPFAM" id="SSF46689">
    <property type="entry name" value="Homeodomain-like"/>
    <property type="match status" value="1"/>
</dbReference>
<evidence type="ECO:0000313" key="4">
    <source>
        <dbReference type="EMBL" id="CAB11020.1"/>
    </source>
</evidence>
<dbReference type="EMBL" id="Z98271">
    <property type="protein sequence ID" value="CAB11020.1"/>
    <property type="molecule type" value="Genomic_DNA"/>
</dbReference>
<gene>
    <name evidence="4" type="primary">MCB1779.39c</name>
</gene>
<dbReference type="GO" id="GO:0003677">
    <property type="term" value="F:DNA binding"/>
    <property type="evidence" value="ECO:0007669"/>
    <property type="project" value="UniProtKB-UniRule"/>
</dbReference>
<feature type="DNA-binding region" description="H-T-H motif" evidence="2">
    <location>
        <begin position="57"/>
        <end position="76"/>
    </location>
</feature>
<keyword evidence="1 2" id="KW-0238">DNA-binding</keyword>
<reference evidence="4" key="3">
    <citation type="submission" date="1997-08" db="EMBL/GenBank/DDBJ databases">
        <authorList>
            <person name="Parkhill J."/>
            <person name="Barrell B.G."/>
            <person name="Rajandream M.A."/>
        </authorList>
    </citation>
    <scope>NUCLEOTIDE SEQUENCE</scope>
</reference>
<name>O32899_MYCLR</name>
<dbReference type="AlphaFoldDB" id="O32899"/>
<organism evidence="4">
    <name type="scientific">Mycobacterium leprae</name>
    <dbReference type="NCBI Taxonomy" id="1769"/>
    <lineage>
        <taxon>Bacteria</taxon>
        <taxon>Bacillati</taxon>
        <taxon>Actinomycetota</taxon>
        <taxon>Actinomycetes</taxon>
        <taxon>Mycobacteriales</taxon>
        <taxon>Mycobacteriaceae</taxon>
        <taxon>Mycobacterium</taxon>
    </lineage>
</organism>
<evidence type="ECO:0000256" key="2">
    <source>
        <dbReference type="PROSITE-ProRule" id="PRU00335"/>
    </source>
</evidence>